<keyword evidence="6" id="KW-0051">Antiviral defense</keyword>
<evidence type="ECO:0000313" key="11">
    <source>
        <dbReference type="Proteomes" id="UP000250025"/>
    </source>
</evidence>
<feature type="domain" description="Pycsar effector protein" evidence="9">
    <location>
        <begin position="11"/>
        <end position="172"/>
    </location>
</feature>
<keyword evidence="11" id="KW-1185">Reference proteome</keyword>
<proteinExistence type="predicted"/>
<evidence type="ECO:0000256" key="3">
    <source>
        <dbReference type="ARBA" id="ARBA00022692"/>
    </source>
</evidence>
<evidence type="ECO:0000256" key="1">
    <source>
        <dbReference type="ARBA" id="ARBA00004236"/>
    </source>
</evidence>
<dbReference type="InterPro" id="IPR043760">
    <property type="entry name" value="PycTM_dom"/>
</dbReference>
<evidence type="ECO:0000259" key="9">
    <source>
        <dbReference type="Pfam" id="PF18967"/>
    </source>
</evidence>
<reference evidence="10 11" key="1">
    <citation type="journal article" date="2017" name="Int. J. Syst. Evol. Microbiol.">
        <title>Kushneria konosiri sp. nov., isolated from the Korean salt-fermented seafood Daemi-jeot.</title>
        <authorList>
            <person name="Yun J.H."/>
            <person name="Park S.K."/>
            <person name="Lee J.Y."/>
            <person name="Jung M.J."/>
            <person name="Bae J.W."/>
        </authorList>
    </citation>
    <scope>NUCLEOTIDE SEQUENCE [LARGE SCALE GENOMIC DNA]</scope>
    <source>
        <strain evidence="10 11">X49</strain>
    </source>
</reference>
<feature type="transmembrane region" description="Helical" evidence="8">
    <location>
        <begin position="156"/>
        <end position="176"/>
    </location>
</feature>
<keyword evidence="3 8" id="KW-0812">Transmembrane</keyword>
<gene>
    <name evidence="10" type="ORF">B9G99_06375</name>
</gene>
<keyword evidence="7 8" id="KW-0472">Membrane</keyword>
<evidence type="ECO:0000256" key="7">
    <source>
        <dbReference type="ARBA" id="ARBA00023136"/>
    </source>
</evidence>
<evidence type="ECO:0000256" key="8">
    <source>
        <dbReference type="SAM" id="Phobius"/>
    </source>
</evidence>
<feature type="transmembrane region" description="Helical" evidence="8">
    <location>
        <begin position="61"/>
        <end position="80"/>
    </location>
</feature>
<evidence type="ECO:0000256" key="6">
    <source>
        <dbReference type="ARBA" id="ARBA00023118"/>
    </source>
</evidence>
<evidence type="ECO:0000256" key="5">
    <source>
        <dbReference type="ARBA" id="ARBA00022989"/>
    </source>
</evidence>
<organism evidence="10 11">
    <name type="scientific">Kushneria konosiri</name>
    <dbReference type="NCBI Taxonomy" id="698828"/>
    <lineage>
        <taxon>Bacteria</taxon>
        <taxon>Pseudomonadati</taxon>
        <taxon>Pseudomonadota</taxon>
        <taxon>Gammaproteobacteria</taxon>
        <taxon>Oceanospirillales</taxon>
        <taxon>Halomonadaceae</taxon>
        <taxon>Kushneria</taxon>
    </lineage>
</organism>
<keyword evidence="2" id="KW-1003">Cell membrane</keyword>
<protein>
    <recommendedName>
        <fullName evidence="9">Pycsar effector protein domain-containing protein</fullName>
    </recommendedName>
</protein>
<dbReference type="Pfam" id="PF18967">
    <property type="entry name" value="PycTM"/>
    <property type="match status" value="1"/>
</dbReference>
<feature type="transmembrane region" description="Helical" evidence="8">
    <location>
        <begin position="31"/>
        <end position="49"/>
    </location>
</feature>
<comment type="subcellular location">
    <subcellularLocation>
        <location evidence="1">Cell membrane</location>
    </subcellularLocation>
</comment>
<dbReference type="KEGG" id="kus:B9G99_06375"/>
<evidence type="ECO:0000256" key="2">
    <source>
        <dbReference type="ARBA" id="ARBA00022475"/>
    </source>
</evidence>
<dbReference type="EMBL" id="CP021323">
    <property type="protein sequence ID" value="ARS52548.1"/>
    <property type="molecule type" value="Genomic_DNA"/>
</dbReference>
<evidence type="ECO:0000313" key="10">
    <source>
        <dbReference type="EMBL" id="ARS52548.1"/>
    </source>
</evidence>
<evidence type="ECO:0000256" key="4">
    <source>
        <dbReference type="ARBA" id="ARBA00022741"/>
    </source>
</evidence>
<keyword evidence="5 8" id="KW-1133">Transmembrane helix</keyword>
<dbReference type="RefSeq" id="WP_086621304.1">
    <property type="nucleotide sequence ID" value="NZ_CP021323.1"/>
</dbReference>
<dbReference type="GO" id="GO:0000166">
    <property type="term" value="F:nucleotide binding"/>
    <property type="evidence" value="ECO:0007669"/>
    <property type="project" value="UniProtKB-KW"/>
</dbReference>
<dbReference type="GO" id="GO:0051607">
    <property type="term" value="P:defense response to virus"/>
    <property type="evidence" value="ECO:0007669"/>
    <property type="project" value="UniProtKB-KW"/>
</dbReference>
<dbReference type="OrthoDB" id="6402656at2"/>
<name>A0A2Z2H5K2_9GAMM</name>
<accession>A0A2Z2H5K2</accession>
<dbReference type="GO" id="GO:0005886">
    <property type="term" value="C:plasma membrane"/>
    <property type="evidence" value="ECO:0007669"/>
    <property type="project" value="UniProtKB-SubCell"/>
</dbReference>
<dbReference type="Proteomes" id="UP000250025">
    <property type="component" value="Chromosome"/>
</dbReference>
<dbReference type="AlphaFoldDB" id="A0A2Z2H5K2"/>
<keyword evidence="4" id="KW-0547">Nucleotide-binding</keyword>
<sequence>MKDGKELNIETLWETLKRYDGYINGTNFKSALLATLNAALFAGIIIKYISGDFLTAKSCFLDFIVSILSLSLTISYWYVIKTIWPNLGLSGNEAKKKSTENQCSLIFFGSVSKMSLELFKEKYQELNEESLEEDLISQVHDVATVASNKFRLLNMAGSWTFASVLITLIFIISANYF</sequence>